<name>A0ACC1D0J7_9NEOP</name>
<comment type="caution">
    <text evidence="1">The sequence shown here is derived from an EMBL/GenBank/DDBJ whole genome shotgun (WGS) entry which is preliminary data.</text>
</comment>
<organism evidence="1 2">
    <name type="scientific">Dendrolimus kikuchii</name>
    <dbReference type="NCBI Taxonomy" id="765133"/>
    <lineage>
        <taxon>Eukaryota</taxon>
        <taxon>Metazoa</taxon>
        <taxon>Ecdysozoa</taxon>
        <taxon>Arthropoda</taxon>
        <taxon>Hexapoda</taxon>
        <taxon>Insecta</taxon>
        <taxon>Pterygota</taxon>
        <taxon>Neoptera</taxon>
        <taxon>Endopterygota</taxon>
        <taxon>Lepidoptera</taxon>
        <taxon>Glossata</taxon>
        <taxon>Ditrysia</taxon>
        <taxon>Bombycoidea</taxon>
        <taxon>Lasiocampidae</taxon>
        <taxon>Dendrolimus</taxon>
    </lineage>
</organism>
<protein>
    <submittedName>
        <fullName evidence="1">Uncharacterized protein</fullName>
    </submittedName>
</protein>
<evidence type="ECO:0000313" key="1">
    <source>
        <dbReference type="EMBL" id="KAJ0177494.1"/>
    </source>
</evidence>
<sequence length="288" mass="32691">MIYYIIRSNRNFSNFKMYNNEAFIVSLRILATFLARTTNADDIRPRVIGGQDADLKEYPYLVMIIIEYFLYNGTKILGRGCTGSLVTEQWVLTAGHCGGKWIRYADTSVPFEDENMFIRVIKNVPFPNYINPSRNKDVNLLKLLEKANLTSCGRISVMDYRSLIGKRAVIIGFGLTYLSANSKVTGKKYILDRLHANRSIPLQRADMVVRACSKYKLTRHVYDVMGPHICLAPTCNDRKVQPYFADSGSPLLVDGYIVGVCSTAHRQNIGYTAISPYLNWMQNIIGKE</sequence>
<keyword evidence="2" id="KW-1185">Reference proteome</keyword>
<proteinExistence type="predicted"/>
<accession>A0ACC1D0J7</accession>
<gene>
    <name evidence="1" type="ORF">K1T71_007503</name>
</gene>
<dbReference type="EMBL" id="CM034398">
    <property type="protein sequence ID" value="KAJ0177494.1"/>
    <property type="molecule type" value="Genomic_DNA"/>
</dbReference>
<reference evidence="1 2" key="1">
    <citation type="journal article" date="2021" name="Front. Genet.">
        <title>Chromosome-Level Genome Assembly Reveals Significant Gene Expansion in the Toll and IMD Signaling Pathways of Dendrolimus kikuchii.</title>
        <authorList>
            <person name="Zhou J."/>
            <person name="Wu P."/>
            <person name="Xiong Z."/>
            <person name="Liu N."/>
            <person name="Zhao N."/>
            <person name="Ji M."/>
            <person name="Qiu Y."/>
            <person name="Yang B."/>
        </authorList>
    </citation>
    <scope>NUCLEOTIDE SEQUENCE [LARGE SCALE GENOMIC DNA]</scope>
    <source>
        <strain evidence="1">Ann1</strain>
    </source>
</reference>
<dbReference type="Proteomes" id="UP000824533">
    <property type="component" value="Linkage Group LG12"/>
</dbReference>
<evidence type="ECO:0000313" key="2">
    <source>
        <dbReference type="Proteomes" id="UP000824533"/>
    </source>
</evidence>